<comment type="caution">
    <text evidence="1">The sequence shown here is derived from an EMBL/GenBank/DDBJ whole genome shotgun (WGS) entry which is preliminary data.</text>
</comment>
<evidence type="ECO:0000313" key="1">
    <source>
        <dbReference type="EMBL" id="MDN7568975.1"/>
    </source>
</evidence>
<dbReference type="EMBL" id="JAUJQS010000031">
    <property type="protein sequence ID" value="MDN7568975.1"/>
    <property type="molecule type" value="Genomic_DNA"/>
</dbReference>
<dbReference type="AlphaFoldDB" id="A0AAP4R823"/>
<sequence>MTYIPLLMKITLDIDQPNRQFVSNTFDISANPVLASALLAFRSRPVRRPFFHEFDARHWDNGGVWLRQ</sequence>
<organism evidence="1 2">
    <name type="scientific">Burkholderia contaminans</name>
    <dbReference type="NCBI Taxonomy" id="488447"/>
    <lineage>
        <taxon>Bacteria</taxon>
        <taxon>Pseudomonadati</taxon>
        <taxon>Pseudomonadota</taxon>
        <taxon>Betaproteobacteria</taxon>
        <taxon>Burkholderiales</taxon>
        <taxon>Burkholderiaceae</taxon>
        <taxon>Burkholderia</taxon>
        <taxon>Burkholderia cepacia complex</taxon>
    </lineage>
</organism>
<dbReference type="Proteomes" id="UP001172109">
    <property type="component" value="Unassembled WGS sequence"/>
</dbReference>
<gene>
    <name evidence="1" type="ORF">QZM56_31185</name>
</gene>
<proteinExistence type="predicted"/>
<evidence type="ECO:0000313" key="2">
    <source>
        <dbReference type="Proteomes" id="UP001172109"/>
    </source>
</evidence>
<accession>A0AAP4R823</accession>
<reference evidence="1" key="1">
    <citation type="submission" date="2023-07" db="EMBL/GenBank/DDBJ databases">
        <title>A collection of bacterial strains from the Burkholderia cepacia Research Laboratory and Repository.</title>
        <authorList>
            <person name="Lipuma J."/>
            <person name="Spilker T."/>
            <person name="Caverly L."/>
        </authorList>
    </citation>
    <scope>NUCLEOTIDE SEQUENCE</scope>
    <source>
        <strain evidence="1">AU44979</strain>
    </source>
</reference>
<protein>
    <submittedName>
        <fullName evidence="1">Uncharacterized protein</fullName>
    </submittedName>
</protein>
<dbReference type="RefSeq" id="WP_224755730.1">
    <property type="nucleotide sequence ID" value="NZ_CADEUY010000001.1"/>
</dbReference>
<name>A0AAP4R823_9BURK</name>